<dbReference type="RefSeq" id="WP_013268212.1">
    <property type="nucleotide sequence ID" value="NC_014375.1"/>
</dbReference>
<evidence type="ECO:0000313" key="3">
    <source>
        <dbReference type="Proteomes" id="UP000002696"/>
    </source>
</evidence>
<gene>
    <name evidence="2" type="ordered locus">Bresu_0795</name>
</gene>
<dbReference type="HOGENOM" id="CLU_1640574_0_0_5"/>
<dbReference type="STRING" id="633149.Bresu_0795"/>
<evidence type="ECO:0000256" key="1">
    <source>
        <dbReference type="SAM" id="MobiDB-lite"/>
    </source>
</evidence>
<dbReference type="AlphaFoldDB" id="D9QMD9"/>
<sequence length="161" mass="16371">MVAVGGIVAAAVLVGIGAWSLAPRAVSVPTNAGPRLAIAVVAPVEPVPVAGDILEVGTLNDGFDRAALDRPAGMTGADDMPPDAYAGEDWGPPEPVIAPRPAYQGPVPASVATVTTTDPLQDGSRLFGFDRRPARTPAAPPPAADTAIQSEPARNVDTFFE</sequence>
<protein>
    <submittedName>
        <fullName evidence="2">Uncharacterized protein</fullName>
    </submittedName>
</protein>
<accession>D9QMD9</accession>
<evidence type="ECO:0000313" key="2">
    <source>
        <dbReference type="EMBL" id="ADL00109.1"/>
    </source>
</evidence>
<dbReference type="OrthoDB" id="9833356at2"/>
<dbReference type="KEGG" id="bsb:Bresu_0795"/>
<feature type="region of interest" description="Disordered" evidence="1">
    <location>
        <begin position="118"/>
        <end position="161"/>
    </location>
</feature>
<dbReference type="BioCyc" id="BSUB633149:G1GM8-796-MONOMER"/>
<keyword evidence="3" id="KW-1185">Reference proteome</keyword>
<proteinExistence type="predicted"/>
<name>D9QMD9_BRESC</name>
<organism evidence="2 3">
    <name type="scientific">Brevundimonas subvibrioides (strain ATCC 15264 / DSM 4735 / LMG 14903 / NBRC 16000 / CB 81)</name>
    <name type="common">Caulobacter subvibrioides</name>
    <dbReference type="NCBI Taxonomy" id="633149"/>
    <lineage>
        <taxon>Bacteria</taxon>
        <taxon>Pseudomonadati</taxon>
        <taxon>Pseudomonadota</taxon>
        <taxon>Alphaproteobacteria</taxon>
        <taxon>Caulobacterales</taxon>
        <taxon>Caulobacteraceae</taxon>
        <taxon>Brevundimonas</taxon>
    </lineage>
</organism>
<dbReference type="EMBL" id="CP002102">
    <property type="protein sequence ID" value="ADL00109.1"/>
    <property type="molecule type" value="Genomic_DNA"/>
</dbReference>
<feature type="region of interest" description="Disordered" evidence="1">
    <location>
        <begin position="72"/>
        <end position="104"/>
    </location>
</feature>
<reference evidence="3" key="1">
    <citation type="journal article" date="2011" name="J. Bacteriol.">
        <title>Genome sequences of eight morphologically diverse alphaproteobacteria.</title>
        <authorList>
            <consortium name="US DOE Joint Genome Institute"/>
            <person name="Brown P.J."/>
            <person name="Kysela D.T."/>
            <person name="Buechlein A."/>
            <person name="Hemmerich C."/>
            <person name="Brun Y.V."/>
        </authorList>
    </citation>
    <scope>NUCLEOTIDE SEQUENCE [LARGE SCALE GENOMIC DNA]</scope>
    <source>
        <strain evidence="3">ATCC 15264 / DSM 4735 / LMG 14903 / NBRC 16000 / CB 81</strain>
    </source>
</reference>
<dbReference type="Proteomes" id="UP000002696">
    <property type="component" value="Chromosome"/>
</dbReference>
<dbReference type="InParanoid" id="D9QMD9"/>